<comment type="caution">
    <text evidence="1">The sequence shown here is derived from an EMBL/GenBank/DDBJ whole genome shotgun (WGS) entry which is preliminary data.</text>
</comment>
<dbReference type="AlphaFoldDB" id="C8PKV1"/>
<sequence>MKRKRILKILKFKGGEELNLMCCGSDYETHAANARQIAARPWPIMALHKM</sequence>
<dbReference type="RefSeq" id="WP_005873036.1">
    <property type="nucleotide sequence ID" value="NZ_ACYG01000030.1"/>
</dbReference>
<dbReference type="Proteomes" id="UP000005709">
    <property type="component" value="Unassembled WGS sequence"/>
</dbReference>
<evidence type="ECO:0000313" key="2">
    <source>
        <dbReference type="Proteomes" id="UP000005709"/>
    </source>
</evidence>
<gene>
    <name evidence="1" type="ORF">CAMGR0001_0324</name>
</gene>
<dbReference type="EMBL" id="ACYG01000030">
    <property type="protein sequence ID" value="EEV16710.1"/>
    <property type="molecule type" value="Genomic_DNA"/>
</dbReference>
<organism evidence="1 2">
    <name type="scientific">Campylobacter gracilis RM3268</name>
    <dbReference type="NCBI Taxonomy" id="553220"/>
    <lineage>
        <taxon>Bacteria</taxon>
        <taxon>Pseudomonadati</taxon>
        <taxon>Campylobacterota</taxon>
        <taxon>Epsilonproteobacteria</taxon>
        <taxon>Campylobacterales</taxon>
        <taxon>Campylobacteraceae</taxon>
        <taxon>Campylobacter</taxon>
    </lineage>
</organism>
<keyword evidence="2" id="KW-1185">Reference proteome</keyword>
<accession>C8PKV1</accession>
<evidence type="ECO:0000313" key="1">
    <source>
        <dbReference type="EMBL" id="EEV16710.1"/>
    </source>
</evidence>
<proteinExistence type="predicted"/>
<dbReference type="STRING" id="824.CGRAC_0037"/>
<name>C8PKV1_9BACT</name>
<protein>
    <submittedName>
        <fullName evidence="1">Uncharacterized protein</fullName>
    </submittedName>
</protein>
<reference evidence="1 2" key="1">
    <citation type="submission" date="2009-07" db="EMBL/GenBank/DDBJ databases">
        <authorList>
            <person name="Madupu R."/>
            <person name="Sebastian Y."/>
            <person name="Durkin A.S."/>
            <person name="Torralba M."/>
            <person name="Methe B."/>
            <person name="Sutton G.G."/>
            <person name="Strausberg R.L."/>
            <person name="Nelson K.E."/>
        </authorList>
    </citation>
    <scope>NUCLEOTIDE SEQUENCE [LARGE SCALE GENOMIC DNA]</scope>
    <source>
        <strain evidence="1 2">RM3268</strain>
    </source>
</reference>